<evidence type="ECO:0000256" key="1">
    <source>
        <dbReference type="ARBA" id="ARBA00005595"/>
    </source>
</evidence>
<accession>A0A0V0TN09</accession>
<dbReference type="Proteomes" id="UP000055048">
    <property type="component" value="Unassembled WGS sequence"/>
</dbReference>
<comment type="similarity">
    <text evidence="1">Belongs to the CWC16 family.</text>
</comment>
<reference evidence="2 3" key="1">
    <citation type="submission" date="2015-01" db="EMBL/GenBank/DDBJ databases">
        <title>Evolution of Trichinella species and genotypes.</title>
        <authorList>
            <person name="Korhonen P.K."/>
            <person name="Edoardo P."/>
            <person name="Giuseppe L.R."/>
            <person name="Gasser R.B."/>
        </authorList>
    </citation>
    <scope>NUCLEOTIDE SEQUENCE [LARGE SCALE GENOMIC DNA]</scope>
    <source>
        <strain evidence="2">ISS417</strain>
    </source>
</reference>
<proteinExistence type="inferred from homology"/>
<evidence type="ECO:0000313" key="2">
    <source>
        <dbReference type="EMBL" id="KRX40363.1"/>
    </source>
</evidence>
<evidence type="ECO:0000313" key="3">
    <source>
        <dbReference type="Proteomes" id="UP000055048"/>
    </source>
</evidence>
<gene>
    <name evidence="2" type="ORF">T05_9746</name>
</gene>
<dbReference type="OrthoDB" id="360327at2759"/>
<name>A0A0V0TN09_9BILA</name>
<sequence>MEAILQLQILIDRLYCSGFDICLLTAEVILGERKGTNKYYPPDYDPRKGGLNKWQGVHALRERARKLHMGILIIRFEMPFNVWCEGCENHIGMGVRYNAEKTKVGNFYSTPIFQFRMKCHLCDNYFEIRTDPKNFDYEIISGLRRQEKRWDMSQNDQVVPVDRETSNKLSTDAMYKLEHSELDHEKLKSALPQLDQLETFQKRWKDDFALNQELRNVFRTRKKEINNEKAVDNALLKKSSLDIELVKETESDRKLASMMTSYRTVSTGREKHVAKLLEIEKRDIFDKEKASNSSDMSLIIGKFEKPQQIQKLEQCVLVSRNREKISKLDQQLDKCVQAIKGAVRCRGIVDTNIGKNEDIIARNSLSESDERSLFYSELYDKNSRNDDVEQRQMQADKSAGSVALLSTECESNTLSGGLDMLQSYATASSESSSD</sequence>
<dbReference type="PANTHER" id="PTHR12111:SF2">
    <property type="entry name" value="SPLICING FACTOR YJU2B-RELATED"/>
    <property type="match status" value="1"/>
</dbReference>
<dbReference type="GO" id="GO:0000398">
    <property type="term" value="P:mRNA splicing, via spliceosome"/>
    <property type="evidence" value="ECO:0007669"/>
    <property type="project" value="InterPro"/>
</dbReference>
<dbReference type="InterPro" id="IPR007590">
    <property type="entry name" value="Saf4/Yju2"/>
</dbReference>
<dbReference type="STRING" id="144512.A0A0V0TN09"/>
<dbReference type="EMBL" id="JYDJ01000202">
    <property type="protein sequence ID" value="KRX40363.1"/>
    <property type="molecule type" value="Genomic_DNA"/>
</dbReference>
<dbReference type="Pfam" id="PF04502">
    <property type="entry name" value="Saf4_Yju2"/>
    <property type="match status" value="1"/>
</dbReference>
<keyword evidence="3" id="KW-1185">Reference proteome</keyword>
<dbReference type="GO" id="GO:0005684">
    <property type="term" value="C:U2-type spliceosomal complex"/>
    <property type="evidence" value="ECO:0007669"/>
    <property type="project" value="TreeGrafter"/>
</dbReference>
<dbReference type="AlphaFoldDB" id="A0A0V0TN09"/>
<dbReference type="PANTHER" id="PTHR12111">
    <property type="entry name" value="SPLICING FACTOR YJU2"/>
    <property type="match status" value="1"/>
</dbReference>
<comment type="caution">
    <text evidence="2">The sequence shown here is derived from an EMBL/GenBank/DDBJ whole genome shotgun (WGS) entry which is preliminary data.</text>
</comment>
<protein>
    <submittedName>
        <fullName evidence="2">Coiled-coil domain-containing protein-like protein</fullName>
    </submittedName>
</protein>
<organism evidence="2 3">
    <name type="scientific">Trichinella murrelli</name>
    <dbReference type="NCBI Taxonomy" id="144512"/>
    <lineage>
        <taxon>Eukaryota</taxon>
        <taxon>Metazoa</taxon>
        <taxon>Ecdysozoa</taxon>
        <taxon>Nematoda</taxon>
        <taxon>Enoplea</taxon>
        <taxon>Dorylaimia</taxon>
        <taxon>Trichinellida</taxon>
        <taxon>Trichinellidae</taxon>
        <taxon>Trichinella</taxon>
    </lineage>
</organism>
<dbReference type="GO" id="GO:0071014">
    <property type="term" value="C:post-mRNA release spliceosomal complex"/>
    <property type="evidence" value="ECO:0007669"/>
    <property type="project" value="TreeGrafter"/>
</dbReference>